<evidence type="ECO:0000256" key="6">
    <source>
        <dbReference type="ARBA" id="ARBA00023128"/>
    </source>
</evidence>
<evidence type="ECO:0000256" key="3">
    <source>
        <dbReference type="ARBA" id="ARBA00022692"/>
    </source>
</evidence>
<dbReference type="GO" id="GO:0005739">
    <property type="term" value="C:mitochondrion"/>
    <property type="evidence" value="ECO:0007669"/>
    <property type="project" value="UniProtKB-SubCell"/>
</dbReference>
<protein>
    <submittedName>
        <fullName evidence="9">Uncharacterized protein</fullName>
    </submittedName>
</protein>
<evidence type="ECO:0000313" key="10">
    <source>
        <dbReference type="Proteomes" id="UP001279734"/>
    </source>
</evidence>
<sequence length="64" mass="7318">MFWLPVCALFVSALHILTVDTKCKCIQDELVNQDTKLTNLTNKLDKEIHVLRAQLEAAKHDVIK</sequence>
<feature type="chain" id="PRO_5042296580" evidence="8">
    <location>
        <begin position="22"/>
        <end position="64"/>
    </location>
</feature>
<dbReference type="PANTHER" id="PTHR14360:SF1">
    <property type="entry name" value="PROTEIN FMP32, MITOCHONDRIAL"/>
    <property type="match status" value="1"/>
</dbReference>
<dbReference type="Proteomes" id="UP001279734">
    <property type="component" value="Unassembled WGS sequence"/>
</dbReference>
<evidence type="ECO:0000256" key="5">
    <source>
        <dbReference type="ARBA" id="ARBA00023054"/>
    </source>
</evidence>
<keyword evidence="3" id="KW-0812">Transmembrane</keyword>
<evidence type="ECO:0000256" key="8">
    <source>
        <dbReference type="SAM" id="SignalP"/>
    </source>
</evidence>
<reference evidence="9" key="1">
    <citation type="submission" date="2023-05" db="EMBL/GenBank/DDBJ databases">
        <title>Nepenthes gracilis genome sequencing.</title>
        <authorList>
            <person name="Fukushima K."/>
        </authorList>
    </citation>
    <scope>NUCLEOTIDE SEQUENCE</scope>
    <source>
        <strain evidence="9">SING2019-196</strain>
    </source>
</reference>
<keyword evidence="8" id="KW-0732">Signal</keyword>
<keyword evidence="6" id="KW-0496">Mitochondrion</keyword>
<dbReference type="PANTHER" id="PTHR14360">
    <property type="entry name" value="PROTEIN FMP32, MITOCHONDRIAL"/>
    <property type="match status" value="1"/>
</dbReference>
<feature type="signal peptide" evidence="8">
    <location>
        <begin position="1"/>
        <end position="21"/>
    </location>
</feature>
<keyword evidence="7" id="KW-0472">Membrane</keyword>
<keyword evidence="4" id="KW-1133">Transmembrane helix</keyword>
<evidence type="ECO:0000256" key="1">
    <source>
        <dbReference type="ARBA" id="ARBA00004173"/>
    </source>
</evidence>
<comment type="subcellular location">
    <subcellularLocation>
        <location evidence="2">Membrane</location>
    </subcellularLocation>
    <subcellularLocation>
        <location evidence="1">Mitochondrion</location>
    </subcellularLocation>
</comment>
<evidence type="ECO:0000256" key="4">
    <source>
        <dbReference type="ARBA" id="ARBA00022989"/>
    </source>
</evidence>
<organism evidence="9 10">
    <name type="scientific">Nepenthes gracilis</name>
    <name type="common">Slender pitcher plant</name>
    <dbReference type="NCBI Taxonomy" id="150966"/>
    <lineage>
        <taxon>Eukaryota</taxon>
        <taxon>Viridiplantae</taxon>
        <taxon>Streptophyta</taxon>
        <taxon>Embryophyta</taxon>
        <taxon>Tracheophyta</taxon>
        <taxon>Spermatophyta</taxon>
        <taxon>Magnoliopsida</taxon>
        <taxon>eudicotyledons</taxon>
        <taxon>Gunneridae</taxon>
        <taxon>Pentapetalae</taxon>
        <taxon>Caryophyllales</taxon>
        <taxon>Nepenthaceae</taxon>
        <taxon>Nepenthes</taxon>
    </lineage>
</organism>
<dbReference type="GO" id="GO:0016020">
    <property type="term" value="C:membrane"/>
    <property type="evidence" value="ECO:0007669"/>
    <property type="project" value="UniProtKB-SubCell"/>
</dbReference>
<accession>A0AAD3S8T4</accession>
<evidence type="ECO:0000313" key="9">
    <source>
        <dbReference type="EMBL" id="GMH06518.1"/>
    </source>
</evidence>
<proteinExistence type="predicted"/>
<keyword evidence="10" id="KW-1185">Reference proteome</keyword>
<dbReference type="InterPro" id="IPR024461">
    <property type="entry name" value="CCDC90-like"/>
</dbReference>
<comment type="caution">
    <text evidence="9">The sequence shown here is derived from an EMBL/GenBank/DDBJ whole genome shotgun (WGS) entry which is preliminary data.</text>
</comment>
<keyword evidence="5" id="KW-0175">Coiled coil</keyword>
<dbReference type="AlphaFoldDB" id="A0AAD3S8T4"/>
<gene>
    <name evidence="9" type="ORF">Nepgr_008358</name>
</gene>
<dbReference type="EMBL" id="BSYO01000006">
    <property type="protein sequence ID" value="GMH06518.1"/>
    <property type="molecule type" value="Genomic_DNA"/>
</dbReference>
<name>A0AAD3S8T4_NEPGR</name>
<evidence type="ECO:0000256" key="2">
    <source>
        <dbReference type="ARBA" id="ARBA00004370"/>
    </source>
</evidence>
<evidence type="ECO:0000256" key="7">
    <source>
        <dbReference type="ARBA" id="ARBA00023136"/>
    </source>
</evidence>